<comment type="subcellular location">
    <subcellularLocation>
        <location evidence="1">Nucleus</location>
    </subcellularLocation>
</comment>
<dbReference type="InterPro" id="IPR013087">
    <property type="entry name" value="Znf_C2H2_type"/>
</dbReference>
<dbReference type="Pfam" id="PF00096">
    <property type="entry name" value="zf-C2H2"/>
    <property type="match status" value="2"/>
</dbReference>
<evidence type="ECO:0000256" key="3">
    <source>
        <dbReference type="ARBA" id="ARBA00022723"/>
    </source>
</evidence>
<keyword evidence="4" id="KW-0677">Repeat</keyword>
<keyword evidence="9" id="KW-0804">Transcription</keyword>
<dbReference type="GO" id="GO:0000978">
    <property type="term" value="F:RNA polymerase II cis-regulatory region sequence-specific DNA binding"/>
    <property type="evidence" value="ECO:0007669"/>
    <property type="project" value="TreeGrafter"/>
</dbReference>
<feature type="region of interest" description="Disordered" evidence="12">
    <location>
        <begin position="37"/>
        <end position="58"/>
    </location>
</feature>
<dbReference type="EMBL" id="JAXCGZ010021320">
    <property type="protein sequence ID" value="KAK7054574.1"/>
    <property type="molecule type" value="Genomic_DNA"/>
</dbReference>
<evidence type="ECO:0000256" key="5">
    <source>
        <dbReference type="ARBA" id="ARBA00022771"/>
    </source>
</evidence>
<dbReference type="AlphaFoldDB" id="A0AAN8WQD3"/>
<feature type="domain" description="C2H2-type" evidence="13">
    <location>
        <begin position="124"/>
        <end position="152"/>
    </location>
</feature>
<gene>
    <name evidence="14" type="primary">ZBTB3</name>
    <name evidence="14" type="ORF">SK128_011934</name>
</gene>
<dbReference type="SMART" id="SM00355">
    <property type="entry name" value="ZnF_C2H2"/>
    <property type="match status" value="2"/>
</dbReference>
<sequence>MIMERTDKGEALLSWENVRAAALIPVVELRQPVAASTPSSCASTTASTNAPRTAATPPIVQVPVGGAFPPFTACTNPRGITPEIGLMTLNGDKMAFVCQVCGKQFGQPYNLRRHLTTHTGERPYRCPHCNYAASQNVHLEKHIRRIHLNNTSQNGAVTGPIQFFNAEPTTVTP</sequence>
<proteinExistence type="inferred from homology"/>
<comment type="similarity">
    <text evidence="2">Belongs to the krueppel C2H2-type zinc-finger protein family.</text>
</comment>
<dbReference type="GO" id="GO:0008270">
    <property type="term" value="F:zinc ion binding"/>
    <property type="evidence" value="ECO:0007669"/>
    <property type="project" value="UniProtKB-KW"/>
</dbReference>
<accession>A0AAN8WQD3</accession>
<evidence type="ECO:0000313" key="15">
    <source>
        <dbReference type="Proteomes" id="UP001381693"/>
    </source>
</evidence>
<dbReference type="FunFam" id="3.30.160.60:FF:000395">
    <property type="entry name" value="zinc finger protein 513"/>
    <property type="match status" value="1"/>
</dbReference>
<evidence type="ECO:0000256" key="7">
    <source>
        <dbReference type="ARBA" id="ARBA00023015"/>
    </source>
</evidence>
<evidence type="ECO:0000256" key="12">
    <source>
        <dbReference type="SAM" id="MobiDB-lite"/>
    </source>
</evidence>
<evidence type="ECO:0000256" key="2">
    <source>
        <dbReference type="ARBA" id="ARBA00006991"/>
    </source>
</evidence>
<evidence type="ECO:0000256" key="4">
    <source>
        <dbReference type="ARBA" id="ARBA00022737"/>
    </source>
</evidence>
<evidence type="ECO:0000259" key="13">
    <source>
        <dbReference type="PROSITE" id="PS50157"/>
    </source>
</evidence>
<keyword evidence="15" id="KW-1185">Reference proteome</keyword>
<dbReference type="PROSITE" id="PS50157">
    <property type="entry name" value="ZINC_FINGER_C2H2_2"/>
    <property type="match status" value="2"/>
</dbReference>
<evidence type="ECO:0000256" key="6">
    <source>
        <dbReference type="ARBA" id="ARBA00022833"/>
    </source>
</evidence>
<evidence type="ECO:0000256" key="9">
    <source>
        <dbReference type="ARBA" id="ARBA00023163"/>
    </source>
</evidence>
<dbReference type="GO" id="GO:0005634">
    <property type="term" value="C:nucleus"/>
    <property type="evidence" value="ECO:0007669"/>
    <property type="project" value="UniProtKB-SubCell"/>
</dbReference>
<evidence type="ECO:0000256" key="11">
    <source>
        <dbReference type="PROSITE-ProRule" id="PRU00042"/>
    </source>
</evidence>
<name>A0AAN8WQD3_HALRR</name>
<keyword evidence="8" id="KW-0238">DNA-binding</keyword>
<evidence type="ECO:0000313" key="14">
    <source>
        <dbReference type="EMBL" id="KAK7054574.1"/>
    </source>
</evidence>
<keyword evidence="7" id="KW-0805">Transcription regulation</keyword>
<feature type="compositionally biased region" description="Low complexity" evidence="12">
    <location>
        <begin position="37"/>
        <end position="50"/>
    </location>
</feature>
<dbReference type="GO" id="GO:0000981">
    <property type="term" value="F:DNA-binding transcription factor activity, RNA polymerase II-specific"/>
    <property type="evidence" value="ECO:0007669"/>
    <property type="project" value="TreeGrafter"/>
</dbReference>
<dbReference type="PROSITE" id="PS00028">
    <property type="entry name" value="ZINC_FINGER_C2H2_1"/>
    <property type="match status" value="1"/>
</dbReference>
<dbReference type="InterPro" id="IPR051967">
    <property type="entry name" value="Krueppel_C2H2-ZF"/>
</dbReference>
<keyword evidence="5 11" id="KW-0863">Zinc-finger</keyword>
<dbReference type="FunFam" id="3.30.160.60:FF:001450">
    <property type="entry name" value="zinc finger protein 774"/>
    <property type="match status" value="1"/>
</dbReference>
<feature type="domain" description="C2H2-type" evidence="13">
    <location>
        <begin position="96"/>
        <end position="123"/>
    </location>
</feature>
<evidence type="ECO:0000256" key="1">
    <source>
        <dbReference type="ARBA" id="ARBA00004123"/>
    </source>
</evidence>
<dbReference type="SUPFAM" id="SSF57667">
    <property type="entry name" value="beta-beta-alpha zinc fingers"/>
    <property type="match status" value="1"/>
</dbReference>
<evidence type="ECO:0000256" key="10">
    <source>
        <dbReference type="ARBA" id="ARBA00023242"/>
    </source>
</evidence>
<dbReference type="PANTHER" id="PTHR45925">
    <property type="entry name" value="ZINC FINGER PROTEIN"/>
    <property type="match status" value="1"/>
</dbReference>
<dbReference type="Proteomes" id="UP001381693">
    <property type="component" value="Unassembled WGS sequence"/>
</dbReference>
<organism evidence="14 15">
    <name type="scientific">Halocaridina rubra</name>
    <name type="common">Hawaiian red shrimp</name>
    <dbReference type="NCBI Taxonomy" id="373956"/>
    <lineage>
        <taxon>Eukaryota</taxon>
        <taxon>Metazoa</taxon>
        <taxon>Ecdysozoa</taxon>
        <taxon>Arthropoda</taxon>
        <taxon>Crustacea</taxon>
        <taxon>Multicrustacea</taxon>
        <taxon>Malacostraca</taxon>
        <taxon>Eumalacostraca</taxon>
        <taxon>Eucarida</taxon>
        <taxon>Decapoda</taxon>
        <taxon>Pleocyemata</taxon>
        <taxon>Caridea</taxon>
        <taxon>Atyoidea</taxon>
        <taxon>Atyidae</taxon>
        <taxon>Halocaridina</taxon>
    </lineage>
</organism>
<evidence type="ECO:0000256" key="8">
    <source>
        <dbReference type="ARBA" id="ARBA00023125"/>
    </source>
</evidence>
<reference evidence="14 15" key="1">
    <citation type="submission" date="2023-11" db="EMBL/GenBank/DDBJ databases">
        <title>Halocaridina rubra genome assembly.</title>
        <authorList>
            <person name="Smith C."/>
        </authorList>
    </citation>
    <scope>NUCLEOTIDE SEQUENCE [LARGE SCALE GENOMIC DNA]</scope>
    <source>
        <strain evidence="14">EP-1</strain>
        <tissue evidence="14">Whole</tissue>
    </source>
</reference>
<keyword evidence="3" id="KW-0479">Metal-binding</keyword>
<comment type="caution">
    <text evidence="14">The sequence shown here is derived from an EMBL/GenBank/DDBJ whole genome shotgun (WGS) entry which is preliminary data.</text>
</comment>
<dbReference type="Gene3D" id="3.30.160.60">
    <property type="entry name" value="Classic Zinc Finger"/>
    <property type="match status" value="2"/>
</dbReference>
<protein>
    <submittedName>
        <fullName evidence="14">Zinc finger and BTB domain-containing protein</fullName>
    </submittedName>
</protein>
<keyword evidence="6" id="KW-0862">Zinc</keyword>
<dbReference type="InterPro" id="IPR036236">
    <property type="entry name" value="Znf_C2H2_sf"/>
</dbReference>
<keyword evidence="10" id="KW-0539">Nucleus</keyword>